<dbReference type="InterPro" id="IPR006353">
    <property type="entry name" value="HAD-SF_hydro_IIA_CECR5"/>
</dbReference>
<sequence length="390" mass="43303">MASFVSLTPSRVWKSAPSLRPVSHCSRWLQHQAHSAKRSPLAFAFDIDGVLIRGPSALPAAQRALKLLEGANPLGVKIPYILITNGGGESEDARCRKLTKLLQVDIKPTQYIQAHTILKSVVDKYADEPVLVLGGVNDTIRKVAEGYGFKRAYTTLDVLAWNPAVWPFHTLSESERASTKVLKRCSDLPHHSPQVDFSKTPIRAILVFHDPRNWALDVQVIYDVIMSRGIIGAPYIHPNEYASSPKIDLVFCNPDLVWRSDFARPRLGQGAFREAFQAVFKSFTGTTYPYIQYGKPTKATYDFATQVLTDRLAEIQGGPVHEAPSVYMVGDNPESDIVGANAAGWNSILVRTGVYDPEAGPPKHKPTMEVEDVEEAVKWAIDREMQKLRS</sequence>
<evidence type="ECO:0000313" key="1">
    <source>
        <dbReference type="EMBL" id="CAL1708220.1"/>
    </source>
</evidence>
<accession>A0ABP1DK61</accession>
<name>A0ABP1DK61_9APHY</name>
<dbReference type="NCBIfam" id="TIGR01456">
    <property type="entry name" value="CECR5"/>
    <property type="match status" value="1"/>
</dbReference>
<dbReference type="Pfam" id="PF13344">
    <property type="entry name" value="Hydrolase_6"/>
    <property type="match status" value="1"/>
</dbReference>
<dbReference type="InterPro" id="IPR036412">
    <property type="entry name" value="HAD-like_sf"/>
</dbReference>
<dbReference type="Proteomes" id="UP001497453">
    <property type="component" value="Chromosome 4"/>
</dbReference>
<dbReference type="EMBL" id="OZ037947">
    <property type="protein sequence ID" value="CAL1708220.1"/>
    <property type="molecule type" value="Genomic_DNA"/>
</dbReference>
<dbReference type="Pfam" id="PF13242">
    <property type="entry name" value="Hydrolase_like"/>
    <property type="match status" value="1"/>
</dbReference>
<reference evidence="2" key="1">
    <citation type="submission" date="2024-04" db="EMBL/GenBank/DDBJ databases">
        <authorList>
            <person name="Shaw F."/>
            <person name="Minotto A."/>
        </authorList>
    </citation>
    <scope>NUCLEOTIDE SEQUENCE [LARGE SCALE GENOMIC DNA]</scope>
</reference>
<dbReference type="InterPro" id="IPR006357">
    <property type="entry name" value="HAD-SF_hydro_IIA"/>
</dbReference>
<dbReference type="PANTHER" id="PTHR14269">
    <property type="entry name" value="CDP-DIACYLGLYCEROL--GLYCEROL-3-PHOSPHATE 3-PHOSPHATIDYLTRANSFERASE-RELATED"/>
    <property type="match status" value="1"/>
</dbReference>
<proteinExistence type="predicted"/>
<dbReference type="PANTHER" id="PTHR14269:SF4">
    <property type="entry name" value="CAT EYE SYNDROME CRITICAL REGION PROTEIN 5"/>
    <property type="match status" value="1"/>
</dbReference>
<dbReference type="NCBIfam" id="TIGR01460">
    <property type="entry name" value="HAD-SF-IIA"/>
    <property type="match status" value="1"/>
</dbReference>
<organism evidence="1 2">
    <name type="scientific">Somion occarium</name>
    <dbReference type="NCBI Taxonomy" id="3059160"/>
    <lineage>
        <taxon>Eukaryota</taxon>
        <taxon>Fungi</taxon>
        <taxon>Dikarya</taxon>
        <taxon>Basidiomycota</taxon>
        <taxon>Agaricomycotina</taxon>
        <taxon>Agaricomycetes</taxon>
        <taxon>Polyporales</taxon>
        <taxon>Cerrenaceae</taxon>
        <taxon>Somion</taxon>
    </lineage>
</organism>
<dbReference type="InterPro" id="IPR050324">
    <property type="entry name" value="CDP-alcohol_PTase-I"/>
</dbReference>
<evidence type="ECO:0000313" key="2">
    <source>
        <dbReference type="Proteomes" id="UP001497453"/>
    </source>
</evidence>
<evidence type="ECO:0008006" key="3">
    <source>
        <dbReference type="Google" id="ProtNLM"/>
    </source>
</evidence>
<dbReference type="Gene3D" id="3.40.50.1000">
    <property type="entry name" value="HAD superfamily/HAD-like"/>
    <property type="match status" value="2"/>
</dbReference>
<dbReference type="SUPFAM" id="SSF56784">
    <property type="entry name" value="HAD-like"/>
    <property type="match status" value="1"/>
</dbReference>
<dbReference type="InterPro" id="IPR023214">
    <property type="entry name" value="HAD_sf"/>
</dbReference>
<keyword evidence="2" id="KW-1185">Reference proteome</keyword>
<protein>
    <recommendedName>
        <fullName evidence="3">HAD hydrolase</fullName>
    </recommendedName>
</protein>
<gene>
    <name evidence="1" type="ORF">GFSPODELE1_LOCUS6753</name>
</gene>